<gene>
    <name evidence="1" type="primary">MISSP21.9</name>
    <name evidence="1" type="ORF">LACBIDRAFT_326398</name>
</gene>
<dbReference type="Proteomes" id="UP000001194">
    <property type="component" value="Unassembled WGS sequence"/>
</dbReference>
<dbReference type="KEGG" id="lbc:LACBIDRAFT_326398"/>
<protein>
    <submittedName>
        <fullName evidence="1">Ectomycorrhiza-regulated small secreted protein</fullName>
    </submittedName>
</protein>
<name>B0D8G0_LACBS</name>
<dbReference type="GeneID" id="6076082"/>
<sequence length="195" mass="21932">MHFAFTDLSIELALEILRLASAPVIVSDETAFIGKSTKTSYYSTALALASVSYAIRQVTMPYLLHTVVLRSTSNVHAFINALRLQEEYSQCSSRLQLDYKMIRHGLYTPLSNIIRAREPRAEFQVVIALIQRTRARLCGFRARVEVSTRYAGWAHGEVEAIDVYARGVGVFRANYAFDALDSRTFHLFGVPSACF</sequence>
<dbReference type="InParanoid" id="B0D8G0"/>
<organism evidence="2">
    <name type="scientific">Laccaria bicolor (strain S238N-H82 / ATCC MYA-4686)</name>
    <name type="common">Bicoloured deceiver</name>
    <name type="synonym">Laccaria laccata var. bicolor</name>
    <dbReference type="NCBI Taxonomy" id="486041"/>
    <lineage>
        <taxon>Eukaryota</taxon>
        <taxon>Fungi</taxon>
        <taxon>Dikarya</taxon>
        <taxon>Basidiomycota</taxon>
        <taxon>Agaricomycotina</taxon>
        <taxon>Agaricomycetes</taxon>
        <taxon>Agaricomycetidae</taxon>
        <taxon>Agaricales</taxon>
        <taxon>Agaricineae</taxon>
        <taxon>Hydnangiaceae</taxon>
        <taxon>Laccaria</taxon>
    </lineage>
</organism>
<dbReference type="HOGENOM" id="CLU_1447912_0_0_1"/>
<evidence type="ECO:0000313" key="2">
    <source>
        <dbReference type="Proteomes" id="UP000001194"/>
    </source>
</evidence>
<dbReference type="OrthoDB" id="2606310at2759"/>
<accession>B0D8G0</accession>
<proteinExistence type="predicted"/>
<dbReference type="RefSeq" id="XP_001880146.1">
    <property type="nucleotide sequence ID" value="XM_001880111.1"/>
</dbReference>
<keyword evidence="2" id="KW-1185">Reference proteome</keyword>
<reference evidence="1 2" key="1">
    <citation type="journal article" date="2008" name="Nature">
        <title>The genome of Laccaria bicolor provides insights into mycorrhizal symbiosis.</title>
        <authorList>
            <person name="Martin F."/>
            <person name="Aerts A."/>
            <person name="Ahren D."/>
            <person name="Brun A."/>
            <person name="Danchin E.G.J."/>
            <person name="Duchaussoy F."/>
            <person name="Gibon J."/>
            <person name="Kohler A."/>
            <person name="Lindquist E."/>
            <person name="Pereda V."/>
            <person name="Salamov A."/>
            <person name="Shapiro H.J."/>
            <person name="Wuyts J."/>
            <person name="Blaudez D."/>
            <person name="Buee M."/>
            <person name="Brokstein P."/>
            <person name="Canbaeck B."/>
            <person name="Cohen D."/>
            <person name="Courty P.E."/>
            <person name="Coutinho P.M."/>
            <person name="Delaruelle C."/>
            <person name="Detter J.C."/>
            <person name="Deveau A."/>
            <person name="DiFazio S."/>
            <person name="Duplessis S."/>
            <person name="Fraissinet-Tachet L."/>
            <person name="Lucic E."/>
            <person name="Frey-Klett P."/>
            <person name="Fourrey C."/>
            <person name="Feussner I."/>
            <person name="Gay G."/>
            <person name="Grimwood J."/>
            <person name="Hoegger P.J."/>
            <person name="Jain P."/>
            <person name="Kilaru S."/>
            <person name="Labbe J."/>
            <person name="Lin Y.C."/>
            <person name="Legue V."/>
            <person name="Le Tacon F."/>
            <person name="Marmeisse R."/>
            <person name="Melayah D."/>
            <person name="Montanini B."/>
            <person name="Muratet M."/>
            <person name="Nehls U."/>
            <person name="Niculita-Hirzel H."/>
            <person name="Oudot-Le Secq M.P."/>
            <person name="Peter M."/>
            <person name="Quesneville H."/>
            <person name="Rajashekar B."/>
            <person name="Reich M."/>
            <person name="Rouhier N."/>
            <person name="Schmutz J."/>
            <person name="Yin T."/>
            <person name="Chalot M."/>
            <person name="Henrissat B."/>
            <person name="Kuees U."/>
            <person name="Lucas S."/>
            <person name="Van de Peer Y."/>
            <person name="Podila G.K."/>
            <person name="Polle A."/>
            <person name="Pukkila P.J."/>
            <person name="Richardson P.M."/>
            <person name="Rouze P."/>
            <person name="Sanders I.R."/>
            <person name="Stajich J.E."/>
            <person name="Tunlid A."/>
            <person name="Tuskan G."/>
            <person name="Grigoriev I.V."/>
        </authorList>
    </citation>
    <scope>NUCLEOTIDE SEQUENCE [LARGE SCALE GENOMIC DNA]</scope>
    <source>
        <strain evidence="2">S238N-H82 / ATCC MYA-4686</strain>
    </source>
</reference>
<evidence type="ECO:0000313" key="1">
    <source>
        <dbReference type="EMBL" id="EDR08833.1"/>
    </source>
</evidence>
<dbReference type="AlphaFoldDB" id="B0D8G0"/>
<dbReference type="EMBL" id="DS547100">
    <property type="protein sequence ID" value="EDR08833.1"/>
    <property type="molecule type" value="Genomic_DNA"/>
</dbReference>